<name>A0AAV4XY65_CAEEX</name>
<organism evidence="1 2">
    <name type="scientific">Caerostris extrusa</name>
    <name type="common">Bark spider</name>
    <name type="synonym">Caerostris bankana</name>
    <dbReference type="NCBI Taxonomy" id="172846"/>
    <lineage>
        <taxon>Eukaryota</taxon>
        <taxon>Metazoa</taxon>
        <taxon>Ecdysozoa</taxon>
        <taxon>Arthropoda</taxon>
        <taxon>Chelicerata</taxon>
        <taxon>Arachnida</taxon>
        <taxon>Araneae</taxon>
        <taxon>Araneomorphae</taxon>
        <taxon>Entelegynae</taxon>
        <taxon>Araneoidea</taxon>
        <taxon>Araneidae</taxon>
        <taxon>Caerostris</taxon>
    </lineage>
</organism>
<dbReference type="AlphaFoldDB" id="A0AAV4XY65"/>
<comment type="caution">
    <text evidence="1">The sequence shown here is derived from an EMBL/GenBank/DDBJ whole genome shotgun (WGS) entry which is preliminary data.</text>
</comment>
<dbReference type="EMBL" id="BPLR01018472">
    <property type="protein sequence ID" value="GIY99912.1"/>
    <property type="molecule type" value="Genomic_DNA"/>
</dbReference>
<protein>
    <submittedName>
        <fullName evidence="1">Uncharacterized protein</fullName>
    </submittedName>
</protein>
<evidence type="ECO:0000313" key="2">
    <source>
        <dbReference type="Proteomes" id="UP001054945"/>
    </source>
</evidence>
<accession>A0AAV4XY65</accession>
<dbReference type="Proteomes" id="UP001054945">
    <property type="component" value="Unassembled WGS sequence"/>
</dbReference>
<gene>
    <name evidence="1" type="ORF">CEXT_737931</name>
</gene>
<evidence type="ECO:0000313" key="1">
    <source>
        <dbReference type="EMBL" id="GIY99912.1"/>
    </source>
</evidence>
<sequence>MGQRFIDLVFELFENKSHLPKHFQPKRPKKLFPFEENRQLCHLQKKRRPLHFTGGAKPFFKKTNWLLGEEAFDSELSLEFLSSKHLCLFRHPSILTDREESLYLNWRKLFLSEEFSGDYSEGRIREQSLLLELGAVSFCS</sequence>
<keyword evidence="2" id="KW-1185">Reference proteome</keyword>
<proteinExistence type="predicted"/>
<reference evidence="1 2" key="1">
    <citation type="submission" date="2021-06" db="EMBL/GenBank/DDBJ databases">
        <title>Caerostris extrusa draft genome.</title>
        <authorList>
            <person name="Kono N."/>
            <person name="Arakawa K."/>
        </authorList>
    </citation>
    <scope>NUCLEOTIDE SEQUENCE [LARGE SCALE GENOMIC DNA]</scope>
</reference>